<protein>
    <submittedName>
        <fullName evidence="2">Uncharacterized protein</fullName>
    </submittedName>
</protein>
<dbReference type="RefSeq" id="XP_044542413.1">
    <property type="nucleotide sequence ID" value="XM_044688098.1"/>
</dbReference>
<dbReference type="EMBL" id="PYSW02000058">
    <property type="protein sequence ID" value="KAG2373239.1"/>
    <property type="molecule type" value="Genomic_DNA"/>
</dbReference>
<dbReference type="AlphaFoldDB" id="A0AA88GCM8"/>
<dbReference type="Proteomes" id="UP000816034">
    <property type="component" value="Unassembled WGS sequence"/>
</dbReference>
<evidence type="ECO:0000313" key="2">
    <source>
        <dbReference type="EMBL" id="KAG2373239.1"/>
    </source>
</evidence>
<sequence length="226" mass="26445">MVKHQALLSWKKRQLKPSAPTDFFMPISPTLDKYQQFMNRYCYLTISRLRTVPSEKQGICSAGTRLYQQIKDHPDLLDAITDIHSDLFETSQKEFTVLSEIGRAQLERKPKPKPISLKPKQDQIKNTLEGMERLKERLLELKNSTQDEQLVKEYEKDLYTLNIQMSVQLLALTDLESKSFKNMMRRYEAPPRTATNTSTREEMSIRQRLQIALAGRKDVAFNSERY</sequence>
<evidence type="ECO:0000256" key="1">
    <source>
        <dbReference type="SAM" id="Coils"/>
    </source>
</evidence>
<evidence type="ECO:0000313" key="3">
    <source>
        <dbReference type="Proteomes" id="UP000816034"/>
    </source>
</evidence>
<dbReference type="GeneID" id="68104796"/>
<name>A0AA88GCM8_NAELO</name>
<organism evidence="2 3">
    <name type="scientific">Naegleria lovaniensis</name>
    <name type="common">Amoeba</name>
    <dbReference type="NCBI Taxonomy" id="51637"/>
    <lineage>
        <taxon>Eukaryota</taxon>
        <taxon>Discoba</taxon>
        <taxon>Heterolobosea</taxon>
        <taxon>Tetramitia</taxon>
        <taxon>Eutetramitia</taxon>
        <taxon>Vahlkampfiidae</taxon>
        <taxon>Naegleria</taxon>
    </lineage>
</organism>
<keyword evidence="3" id="KW-1185">Reference proteome</keyword>
<feature type="coiled-coil region" evidence="1">
    <location>
        <begin position="121"/>
        <end position="151"/>
    </location>
</feature>
<keyword evidence="1" id="KW-0175">Coiled coil</keyword>
<reference evidence="2 3" key="1">
    <citation type="journal article" date="2018" name="BMC Genomics">
        <title>The genome of Naegleria lovaniensis, the basis for a comparative approach to unravel pathogenicity factors of the human pathogenic amoeba N. fowleri.</title>
        <authorList>
            <person name="Liechti N."/>
            <person name="Schurch N."/>
            <person name="Bruggmann R."/>
            <person name="Wittwer M."/>
        </authorList>
    </citation>
    <scope>NUCLEOTIDE SEQUENCE [LARGE SCALE GENOMIC DNA]</scope>
    <source>
        <strain evidence="2 3">ATCC 30569</strain>
    </source>
</reference>
<proteinExistence type="predicted"/>
<comment type="caution">
    <text evidence="2">The sequence shown here is derived from an EMBL/GenBank/DDBJ whole genome shotgun (WGS) entry which is preliminary data.</text>
</comment>
<gene>
    <name evidence="2" type="ORF">C9374_012342</name>
</gene>
<accession>A0AA88GCM8</accession>